<evidence type="ECO:0000313" key="2">
    <source>
        <dbReference type="EMBL" id="PLW41946.1"/>
    </source>
</evidence>
<feature type="region of interest" description="Disordered" evidence="1">
    <location>
        <begin position="68"/>
        <end position="98"/>
    </location>
</feature>
<evidence type="ECO:0000256" key="1">
    <source>
        <dbReference type="SAM" id="MobiDB-lite"/>
    </source>
</evidence>
<sequence length="98" mass="10804">MCNCKFIHPRFCTPHSHSRSALPPFITTSNLQSSHANFLLGYHPYTPPIFTSSATFLPPSLSLRRKEEASEDVFSGRDGGQLQRCLPTPFPPSSTPSA</sequence>
<accession>A0A2N5UWD6</accession>
<dbReference type="AlphaFoldDB" id="A0A2N5UWD6"/>
<organism evidence="2 3">
    <name type="scientific">Puccinia coronata f. sp. avenae</name>
    <dbReference type="NCBI Taxonomy" id="200324"/>
    <lineage>
        <taxon>Eukaryota</taxon>
        <taxon>Fungi</taxon>
        <taxon>Dikarya</taxon>
        <taxon>Basidiomycota</taxon>
        <taxon>Pucciniomycotina</taxon>
        <taxon>Pucciniomycetes</taxon>
        <taxon>Pucciniales</taxon>
        <taxon>Pucciniaceae</taxon>
        <taxon>Puccinia</taxon>
    </lineage>
</organism>
<keyword evidence="3" id="KW-1185">Reference proteome</keyword>
<feature type="compositionally biased region" description="Pro residues" evidence="1">
    <location>
        <begin position="88"/>
        <end position="98"/>
    </location>
</feature>
<comment type="caution">
    <text evidence="2">The sequence shown here is derived from an EMBL/GenBank/DDBJ whole genome shotgun (WGS) entry which is preliminary data.</text>
</comment>
<dbReference type="EMBL" id="PGCJ01000163">
    <property type="protein sequence ID" value="PLW41946.1"/>
    <property type="molecule type" value="Genomic_DNA"/>
</dbReference>
<proteinExistence type="predicted"/>
<protein>
    <submittedName>
        <fullName evidence="2">Uncharacterized protein</fullName>
    </submittedName>
</protein>
<evidence type="ECO:0000313" key="3">
    <source>
        <dbReference type="Proteomes" id="UP000235388"/>
    </source>
</evidence>
<gene>
    <name evidence="2" type="ORF">PCANC_11088</name>
</gene>
<name>A0A2N5UWD6_9BASI</name>
<reference evidence="2 3" key="1">
    <citation type="submission" date="2017-11" db="EMBL/GenBank/DDBJ databases">
        <title>De novo assembly and phasing of dikaryotic genomes from two isolates of Puccinia coronata f. sp. avenae, the causal agent of oat crown rust.</title>
        <authorList>
            <person name="Miller M.E."/>
            <person name="Zhang Y."/>
            <person name="Omidvar V."/>
            <person name="Sperschneider J."/>
            <person name="Schwessinger B."/>
            <person name="Raley C."/>
            <person name="Palmer J.M."/>
            <person name="Garnica D."/>
            <person name="Upadhyaya N."/>
            <person name="Rathjen J."/>
            <person name="Taylor J.M."/>
            <person name="Park R.F."/>
            <person name="Dodds P.N."/>
            <person name="Hirsch C.D."/>
            <person name="Kianian S.F."/>
            <person name="Figueroa M."/>
        </authorList>
    </citation>
    <scope>NUCLEOTIDE SEQUENCE [LARGE SCALE GENOMIC DNA]</scope>
    <source>
        <strain evidence="2">12NC29</strain>
    </source>
</reference>
<dbReference type="Proteomes" id="UP000235388">
    <property type="component" value="Unassembled WGS sequence"/>
</dbReference>